<keyword evidence="5 15" id="KW-0349">Heme</keyword>
<dbReference type="EMBL" id="SHNP01000001">
    <property type="protein sequence ID" value="MCX2972908.1"/>
    <property type="molecule type" value="Genomic_DNA"/>
</dbReference>
<keyword evidence="6 16" id="KW-0812">Transmembrane</keyword>
<dbReference type="InterPro" id="IPR009056">
    <property type="entry name" value="Cyt_c-like_dom"/>
</dbReference>
<feature type="domain" description="Cytochrome c" evidence="18">
    <location>
        <begin position="267"/>
        <end position="354"/>
    </location>
</feature>
<feature type="domain" description="Cytochrome c" evidence="18">
    <location>
        <begin position="364"/>
        <end position="450"/>
    </location>
</feature>
<dbReference type="Gene3D" id="2.60.40.420">
    <property type="entry name" value="Cupredoxins - blue copper proteins"/>
    <property type="match status" value="1"/>
</dbReference>
<dbReference type="Gene3D" id="1.10.760.10">
    <property type="entry name" value="Cytochrome c-like domain"/>
    <property type="match status" value="2"/>
</dbReference>
<keyword evidence="11 15" id="KW-0408">Iron</keyword>
<gene>
    <name evidence="19" type="ORF">EYC87_04820</name>
</gene>
<feature type="transmembrane region" description="Helical" evidence="16">
    <location>
        <begin position="83"/>
        <end position="105"/>
    </location>
</feature>
<dbReference type="Proteomes" id="UP001143307">
    <property type="component" value="Unassembled WGS sequence"/>
</dbReference>
<comment type="subcellular location">
    <subcellularLocation>
        <location evidence="1">Membrane</location>
        <topology evidence="1">Multi-pass membrane protein</topology>
    </subcellularLocation>
</comment>
<evidence type="ECO:0000256" key="6">
    <source>
        <dbReference type="ARBA" id="ARBA00022692"/>
    </source>
</evidence>
<proteinExistence type="inferred from homology"/>
<keyword evidence="13 16" id="KW-0472">Membrane</keyword>
<evidence type="ECO:0000256" key="13">
    <source>
        <dbReference type="ARBA" id="ARBA00023136"/>
    </source>
</evidence>
<evidence type="ECO:0000256" key="9">
    <source>
        <dbReference type="ARBA" id="ARBA00022982"/>
    </source>
</evidence>
<dbReference type="RefSeq" id="WP_007229347.1">
    <property type="nucleotide sequence ID" value="NZ_SHNP01000001.1"/>
</dbReference>
<evidence type="ECO:0000256" key="4">
    <source>
        <dbReference type="ARBA" id="ARBA00022448"/>
    </source>
</evidence>
<dbReference type="PROSITE" id="PS51007">
    <property type="entry name" value="CYTC"/>
    <property type="match status" value="2"/>
</dbReference>
<dbReference type="PANTHER" id="PTHR22888:SF9">
    <property type="entry name" value="CYTOCHROME C OXIDASE SUBUNIT 2"/>
    <property type="match status" value="1"/>
</dbReference>
<protein>
    <recommendedName>
        <fullName evidence="3">cytochrome-c oxidase</fullName>
        <ecNumber evidence="3">7.1.1.9</ecNumber>
    </recommendedName>
</protein>
<keyword evidence="9" id="KW-0249">Electron transport</keyword>
<evidence type="ECO:0000256" key="5">
    <source>
        <dbReference type="ARBA" id="ARBA00022617"/>
    </source>
</evidence>
<comment type="caution">
    <text evidence="19">The sequence shown here is derived from an EMBL/GenBank/DDBJ whole genome shotgun (WGS) entry which is preliminary data.</text>
</comment>
<evidence type="ECO:0000313" key="20">
    <source>
        <dbReference type="Proteomes" id="UP001143307"/>
    </source>
</evidence>
<evidence type="ECO:0000313" key="19">
    <source>
        <dbReference type="EMBL" id="MCX2972908.1"/>
    </source>
</evidence>
<evidence type="ECO:0000256" key="8">
    <source>
        <dbReference type="ARBA" id="ARBA00022967"/>
    </source>
</evidence>
<dbReference type="EC" id="7.1.1.9" evidence="3"/>
<keyword evidence="4" id="KW-0813">Transport</keyword>
<dbReference type="Gene3D" id="1.10.287.90">
    <property type="match status" value="1"/>
</dbReference>
<dbReference type="PANTHER" id="PTHR22888">
    <property type="entry name" value="CYTOCHROME C OXIDASE, SUBUNIT II"/>
    <property type="match status" value="1"/>
</dbReference>
<evidence type="ECO:0000256" key="7">
    <source>
        <dbReference type="ARBA" id="ARBA00022723"/>
    </source>
</evidence>
<name>A0ABT3SSD9_9GAMM</name>
<feature type="transmembrane region" description="Helical" evidence="16">
    <location>
        <begin position="41"/>
        <end position="62"/>
    </location>
</feature>
<dbReference type="InterPro" id="IPR036909">
    <property type="entry name" value="Cyt_c-like_dom_sf"/>
</dbReference>
<dbReference type="PROSITE" id="PS00078">
    <property type="entry name" value="COX2"/>
    <property type="match status" value="1"/>
</dbReference>
<evidence type="ECO:0000259" key="17">
    <source>
        <dbReference type="PROSITE" id="PS50857"/>
    </source>
</evidence>
<evidence type="ECO:0000256" key="14">
    <source>
        <dbReference type="ARBA" id="ARBA00047816"/>
    </source>
</evidence>
<reference evidence="19" key="1">
    <citation type="submission" date="2019-02" db="EMBL/GenBank/DDBJ databases">
        <authorList>
            <person name="Li S.-H."/>
        </authorList>
    </citation>
    <scope>NUCLEOTIDE SEQUENCE</scope>
    <source>
        <strain evidence="19">IMCC8485</strain>
    </source>
</reference>
<accession>A0ABT3SSD9</accession>
<evidence type="ECO:0000256" key="11">
    <source>
        <dbReference type="ARBA" id="ARBA00023004"/>
    </source>
</evidence>
<keyword evidence="12" id="KW-0186">Copper</keyword>
<dbReference type="SUPFAM" id="SSF46626">
    <property type="entry name" value="Cytochrome c"/>
    <property type="match status" value="2"/>
</dbReference>
<dbReference type="InterPro" id="IPR008972">
    <property type="entry name" value="Cupredoxin"/>
</dbReference>
<dbReference type="CDD" id="cd13919">
    <property type="entry name" value="CuRO_HCO_II_like_5"/>
    <property type="match status" value="1"/>
</dbReference>
<dbReference type="InterPro" id="IPR001505">
    <property type="entry name" value="Copper_CuA"/>
</dbReference>
<keyword evidence="7 15" id="KW-0479">Metal-binding</keyword>
<evidence type="ECO:0000256" key="3">
    <source>
        <dbReference type="ARBA" id="ARBA00012949"/>
    </source>
</evidence>
<dbReference type="InterPro" id="IPR002429">
    <property type="entry name" value="CcO_II-like_C"/>
</dbReference>
<evidence type="ECO:0000256" key="2">
    <source>
        <dbReference type="ARBA" id="ARBA00007866"/>
    </source>
</evidence>
<evidence type="ECO:0000256" key="15">
    <source>
        <dbReference type="PROSITE-ProRule" id="PRU00433"/>
    </source>
</evidence>
<keyword evidence="10 16" id="KW-1133">Transmembrane helix</keyword>
<dbReference type="PROSITE" id="PS50857">
    <property type="entry name" value="COX2_CUA"/>
    <property type="match status" value="1"/>
</dbReference>
<organism evidence="19 20">
    <name type="scientific">Candidatus Seongchinamella marina</name>
    <dbReference type="NCBI Taxonomy" id="2518990"/>
    <lineage>
        <taxon>Bacteria</taxon>
        <taxon>Pseudomonadati</taxon>
        <taxon>Pseudomonadota</taxon>
        <taxon>Gammaproteobacteria</taxon>
        <taxon>Cellvibrionales</taxon>
        <taxon>Halieaceae</taxon>
        <taxon>Seongchinamella</taxon>
    </lineage>
</organism>
<dbReference type="InterPro" id="IPR036257">
    <property type="entry name" value="Cyt_c_oxidase_su2_TM_sf"/>
</dbReference>
<dbReference type="SUPFAM" id="SSF49503">
    <property type="entry name" value="Cupredoxins"/>
    <property type="match status" value="1"/>
</dbReference>
<dbReference type="PRINTS" id="PR01166">
    <property type="entry name" value="CYCOXIDASEII"/>
</dbReference>
<keyword evidence="8" id="KW-1278">Translocase</keyword>
<comment type="similarity">
    <text evidence="2">Belongs to the cytochrome c oxidase subunit 2 family.</text>
</comment>
<evidence type="ECO:0000256" key="16">
    <source>
        <dbReference type="SAM" id="Phobius"/>
    </source>
</evidence>
<keyword evidence="20" id="KW-1185">Reference proteome</keyword>
<dbReference type="InterPro" id="IPR045187">
    <property type="entry name" value="CcO_II"/>
</dbReference>
<evidence type="ECO:0000256" key="10">
    <source>
        <dbReference type="ARBA" id="ARBA00022989"/>
    </source>
</evidence>
<sequence>MKLAIALVLLVIATLLFHWLSPWWFTPLASNWGAVDTTVDITLYITGFVFVAVNLFMAYAIFRYRHDPSRRAHYEPENKKLEIWLTGITAVGVVAMLAPGLIVWADFIDPPEDADIVEVVGEQWQWSYRFPGEDGVLGKVDSRHVGPDNPFGMAPDDAAGRDDVLVRNKDLHLPIDRPVKVLLRSKDVLHDFAVPQFRVKMDLIPGTVTYLWFTPTRTGNFDILCMELCGIAHYAMRGQVIVNTGDDFNAWLAEQPTWEMMQGRIAGDPSIGEGQYAVCSACHGAMGEGNVALNAPALAGLQGWYLERQLQYYKDGVRGSHKDDIYGQQMAPMAAMLADDDAVRHMVAYIESLPAVDMQSSLLGNVAKGADHYVTCGACHGGEAQGNYALQAPKLSGQHDWYLKRQLANFRSGIRGAHKKDNYGNQMVLMSRALHNEQSVNDLLAYLNTM</sequence>
<dbReference type="SUPFAM" id="SSF81464">
    <property type="entry name" value="Cytochrome c oxidase subunit II-like, transmembrane region"/>
    <property type="match status" value="1"/>
</dbReference>
<feature type="domain" description="Cytochrome oxidase subunit II copper A binding" evidence="17">
    <location>
        <begin position="112"/>
        <end position="254"/>
    </location>
</feature>
<dbReference type="Pfam" id="PF00034">
    <property type="entry name" value="Cytochrom_C"/>
    <property type="match status" value="2"/>
</dbReference>
<evidence type="ECO:0000259" key="18">
    <source>
        <dbReference type="PROSITE" id="PS51007"/>
    </source>
</evidence>
<evidence type="ECO:0000256" key="12">
    <source>
        <dbReference type="ARBA" id="ARBA00023008"/>
    </source>
</evidence>
<dbReference type="Pfam" id="PF00116">
    <property type="entry name" value="COX2"/>
    <property type="match status" value="1"/>
</dbReference>
<evidence type="ECO:0000256" key="1">
    <source>
        <dbReference type="ARBA" id="ARBA00004141"/>
    </source>
</evidence>
<comment type="catalytic activity">
    <reaction evidence="14">
        <text>4 Fe(II)-[cytochrome c] + O2 + 8 H(+)(in) = 4 Fe(III)-[cytochrome c] + 2 H2O + 4 H(+)(out)</text>
        <dbReference type="Rhea" id="RHEA:11436"/>
        <dbReference type="Rhea" id="RHEA-COMP:10350"/>
        <dbReference type="Rhea" id="RHEA-COMP:14399"/>
        <dbReference type="ChEBI" id="CHEBI:15377"/>
        <dbReference type="ChEBI" id="CHEBI:15378"/>
        <dbReference type="ChEBI" id="CHEBI:15379"/>
        <dbReference type="ChEBI" id="CHEBI:29033"/>
        <dbReference type="ChEBI" id="CHEBI:29034"/>
        <dbReference type="EC" id="7.1.1.9"/>
    </reaction>
</comment>